<dbReference type="EMBL" id="AP025732">
    <property type="protein sequence ID" value="BDI14879.1"/>
    <property type="molecule type" value="Genomic_DNA"/>
</dbReference>
<accession>A0ABM7YW65</accession>
<evidence type="ECO:0000313" key="2">
    <source>
        <dbReference type="Proteomes" id="UP001055453"/>
    </source>
</evidence>
<proteinExistence type="predicted"/>
<name>A0ABM7YW65_NOSCO</name>
<dbReference type="RefSeq" id="WP_251958385.1">
    <property type="nucleotide sequence ID" value="NZ_AP025732.1"/>
</dbReference>
<dbReference type="Proteomes" id="UP001055453">
    <property type="component" value="Chromosome"/>
</dbReference>
<gene>
    <name evidence="1" type="ORF">ANSO36C_06810</name>
</gene>
<keyword evidence="2" id="KW-1185">Reference proteome</keyword>
<evidence type="ECO:0000313" key="1">
    <source>
        <dbReference type="EMBL" id="BDI14879.1"/>
    </source>
</evidence>
<reference evidence="1" key="1">
    <citation type="submission" date="2022-04" db="EMBL/GenBank/DDBJ databases">
        <title>Complete genome sequence of a cyanobacterium, Nostoc sp. SO-36, isolated in Antarctica.</title>
        <authorList>
            <person name="Kanesaki Y."/>
            <person name="Effendi D."/>
            <person name="Sakamoto T."/>
            <person name="Ohtani S."/>
            <person name="Awai K."/>
        </authorList>
    </citation>
    <scope>NUCLEOTIDE SEQUENCE</scope>
    <source>
        <strain evidence="1">SO-36</strain>
    </source>
</reference>
<organism evidence="1 2">
    <name type="scientific">Nostoc cf. commune SO-36</name>
    <dbReference type="NCBI Taxonomy" id="449208"/>
    <lineage>
        <taxon>Bacteria</taxon>
        <taxon>Bacillati</taxon>
        <taxon>Cyanobacteriota</taxon>
        <taxon>Cyanophyceae</taxon>
        <taxon>Nostocales</taxon>
        <taxon>Nostocaceae</taxon>
        <taxon>Nostoc</taxon>
    </lineage>
</organism>
<protein>
    <submittedName>
        <fullName evidence="1">Uncharacterized protein</fullName>
    </submittedName>
</protein>
<sequence>MRSPPAGDYAIAQIDKVFKGLEVALLTEKSIVWEIEPLPENYDQQILRF</sequence>